<accession>A0AAW8DBT7</accession>
<protein>
    <submittedName>
        <fullName evidence="1">Uncharacterized protein</fullName>
    </submittedName>
</protein>
<evidence type="ECO:0000313" key="4">
    <source>
        <dbReference type="Proteomes" id="UP001242995"/>
    </source>
</evidence>
<reference evidence="1 3" key="1">
    <citation type="submission" date="2023-07" db="EMBL/GenBank/DDBJ databases">
        <title>Sorghum-associated microbial communities from plants grown in Nebraska, USA.</title>
        <authorList>
            <person name="Schachtman D."/>
        </authorList>
    </citation>
    <scope>NUCLEOTIDE SEQUENCE</scope>
    <source>
        <strain evidence="1">DS1006</strain>
        <strain evidence="2 3">DS1016</strain>
    </source>
</reference>
<dbReference type="Proteomes" id="UP001230951">
    <property type="component" value="Unassembled WGS sequence"/>
</dbReference>
<evidence type="ECO:0000313" key="1">
    <source>
        <dbReference type="EMBL" id="MDP9905243.1"/>
    </source>
</evidence>
<evidence type="ECO:0000313" key="3">
    <source>
        <dbReference type="Proteomes" id="UP001230951"/>
    </source>
</evidence>
<dbReference type="EMBL" id="JAUSRG010000005">
    <property type="protein sequence ID" value="MDP9905243.1"/>
    <property type="molecule type" value="Genomic_DNA"/>
</dbReference>
<name>A0AAW8DBT7_9MICC</name>
<dbReference type="Proteomes" id="UP001242995">
    <property type="component" value="Unassembled WGS sequence"/>
</dbReference>
<proteinExistence type="predicted"/>
<evidence type="ECO:0000313" key="2">
    <source>
        <dbReference type="EMBL" id="MDQ0180375.1"/>
    </source>
</evidence>
<keyword evidence="3" id="KW-1185">Reference proteome</keyword>
<gene>
    <name evidence="1" type="ORF">J2S90_002209</name>
    <name evidence="2" type="ORF">J2S93_001797</name>
</gene>
<dbReference type="RefSeq" id="WP_172465510.1">
    <property type="nucleotide sequence ID" value="NZ_JAUSRG010000005.1"/>
</dbReference>
<organism evidence="1 4">
    <name type="scientific">Arthrobacter bambusae</name>
    <dbReference type="NCBI Taxonomy" id="1338426"/>
    <lineage>
        <taxon>Bacteria</taxon>
        <taxon>Bacillati</taxon>
        <taxon>Actinomycetota</taxon>
        <taxon>Actinomycetes</taxon>
        <taxon>Micrococcales</taxon>
        <taxon>Micrococcaceae</taxon>
        <taxon>Arthrobacter</taxon>
    </lineage>
</organism>
<dbReference type="AlphaFoldDB" id="A0AAW8DBT7"/>
<comment type="caution">
    <text evidence="1">The sequence shown here is derived from an EMBL/GenBank/DDBJ whole genome shotgun (WGS) entry which is preliminary data.</text>
</comment>
<dbReference type="EMBL" id="JAUSTF010000003">
    <property type="protein sequence ID" value="MDQ0180375.1"/>
    <property type="molecule type" value="Genomic_DNA"/>
</dbReference>
<sequence length="79" mass="8217">MEAASATAMSSTAALGPIGGQAVEITDLPPVPSDEDVAEDASNAWYRDAFPDRTAWTVDALPAVNMSETPSDRVVTPPN</sequence>